<dbReference type="InterPro" id="IPR018633">
    <property type="entry name" value="DUF2357"/>
</dbReference>
<reference evidence="2 3" key="1">
    <citation type="submission" date="2019-08" db="EMBL/GenBank/DDBJ databases">
        <title>In-depth cultivation of the pig gut microbiome towards novel bacterial diversity and tailored functional studies.</title>
        <authorList>
            <person name="Wylensek D."/>
            <person name="Hitch T.C.A."/>
            <person name="Clavel T."/>
        </authorList>
    </citation>
    <scope>NUCLEOTIDE SEQUENCE [LARGE SCALE GENOMIC DNA]</scope>
    <source>
        <strain evidence="2 3">CA-Schmier-601-WT-3</strain>
    </source>
</reference>
<accession>A0A844FV21</accession>
<proteinExistence type="predicted"/>
<evidence type="ECO:0000313" key="2">
    <source>
        <dbReference type="EMBL" id="MST89858.1"/>
    </source>
</evidence>
<feature type="domain" description="DUF2357" evidence="1">
    <location>
        <begin position="122"/>
        <end position="364"/>
    </location>
</feature>
<dbReference type="AlphaFoldDB" id="A0A844FV21"/>
<name>A0A844FV21_9FIRM</name>
<dbReference type="EMBL" id="VUNM01000026">
    <property type="protein sequence ID" value="MST89858.1"/>
    <property type="molecule type" value="Genomic_DNA"/>
</dbReference>
<evidence type="ECO:0000313" key="3">
    <source>
        <dbReference type="Proteomes" id="UP000442619"/>
    </source>
</evidence>
<gene>
    <name evidence="2" type="ORF">FYJ79_09785</name>
</gene>
<keyword evidence="3" id="KW-1185">Reference proteome</keyword>
<organism evidence="2 3">
    <name type="scientific">Sharpea porci</name>
    <dbReference type="NCBI Taxonomy" id="2652286"/>
    <lineage>
        <taxon>Bacteria</taxon>
        <taxon>Bacillati</taxon>
        <taxon>Bacillota</taxon>
        <taxon>Erysipelotrichia</taxon>
        <taxon>Erysipelotrichales</taxon>
        <taxon>Coprobacillaceae</taxon>
        <taxon>Sharpea</taxon>
    </lineage>
</organism>
<dbReference type="Pfam" id="PF09823">
    <property type="entry name" value="DUF2357"/>
    <property type="match status" value="1"/>
</dbReference>
<protein>
    <submittedName>
        <fullName evidence="2">DUF2357 domain-containing protein</fullName>
    </submittedName>
</protein>
<evidence type="ECO:0000259" key="1">
    <source>
        <dbReference type="Pfam" id="PF09823"/>
    </source>
</evidence>
<comment type="caution">
    <text evidence="2">The sequence shown here is derived from an EMBL/GenBank/DDBJ whole genome shotgun (WGS) entry which is preliminary data.</text>
</comment>
<dbReference type="RefSeq" id="WP_154517611.1">
    <property type="nucleotide sequence ID" value="NZ_VUNM01000026.1"/>
</dbReference>
<dbReference type="Pfam" id="PF04411">
    <property type="entry name" value="PDDEXK_7"/>
    <property type="match status" value="1"/>
</dbReference>
<dbReference type="Proteomes" id="UP000442619">
    <property type="component" value="Unassembled WGS sequence"/>
</dbReference>
<dbReference type="InterPro" id="IPR007505">
    <property type="entry name" value="PDDEXK_7"/>
</dbReference>
<sequence length="820" mass="95466">MSKNTDELIYIQTDILTVTIKGNASHPSFPGTNFVDKDATLQISCDDIFELNMAVDSTPISKQHLGKSCIEQYRHSPVFFEQQQYEIVIEPEEGHIVEFWHENYNIRKNVTPVGRKSNMLSGIINFGNDIGYSDLFIKVDGTNYLKMTIEVFPSKIGYKDDYKAIMADVMTELYSLIFDFLKKTYDSFDISSKQQSTPVEFFSIIRKIYKEFVTAADMVNAKPNHVLEREYLVLPGYKVKRTDNRTVRWIEKHPEQVLKTNKGIMIDRALSVEKHITYDTNENRMTKYILKTTMKRLENFKSQYMKLARETDVSLINQLDNMIQGIRRRYSTGFMREVEAIPTKSSMSLVFSMAPGYRELYRYYLLLQHGLYISGSIFNVSVKDLAVLYEYWCFIKLNNLMKERYELISQDIIKVVGNGLFVSLVKGQRSRVRYRNPENGELITLSYNPKEIAGATVPQKPDNVLSLKKKGAKFNYEYVFDAKYKINPALKGSMYQQMYNTPGPQEEDINTMHRYRDAIVNQNDASPYERTMFGAYVLFPYRNQEEYKQHRFYKSIDQVNIGGLPFLPSATDLVTEMLDELISDSPESAFERATLPIGIEERLARVDWNKRDVLIGGLQSHAQFEACLKNNFYYIPCKNIKNNDLPIHYVALFQIPRIFSNNAGIYYYGEVLSSTIEQRKDIQEFPINSNTNPVEPYYRFDVSEWISLDKPILPKESGFANEFTNSFLLENCEFIPELLLQSEEEYRLYTELKRRTGKVLEENKTKTGFELGSLKVLFEDGDITLFRDGKLLDCCTLKDFSRHPNAMFRRLQRYVAKENE</sequence>